<feature type="coiled-coil region" evidence="1">
    <location>
        <begin position="12"/>
        <end position="39"/>
    </location>
</feature>
<dbReference type="InParanoid" id="A0A165N641"/>
<evidence type="ECO:0008006" key="4">
    <source>
        <dbReference type="Google" id="ProtNLM"/>
    </source>
</evidence>
<dbReference type="EMBL" id="KV425902">
    <property type="protein sequence ID" value="KZW00269.1"/>
    <property type="molecule type" value="Genomic_DNA"/>
</dbReference>
<dbReference type="AlphaFoldDB" id="A0A165N641"/>
<keyword evidence="3" id="KW-1185">Reference proteome</keyword>
<sequence>MSFEPIPTSALAADLSRQIALEEMRAAELELELATLRQTIARKKFIVAPIRRLPWEMLAAICKAAIQDDPFFILTLAHVCRSFRHAALVSPSLWATFSVNVTNRNVKELVDLFLKHSGSVPLNVTIPRVATSATMCQKHIDQFNQQVVAVMRKLHPHQHRLRSLDLSVGGIDTAQAAVSVCKGPAPELQRLQITLDCDQEREKEELAALKDAFQPCPNLRILKLQHCELPLAFFCTTHTPFANVASLSLNHLCGPLSRLKANLDLMPNLRSLFCMRWHVPIEDLNMPKIVLPSLKQLTVVDESSGTSGLSVLRSLATPGLKRLTLKYLFNTEFAIEYPEDEDDFNYQDTLAEVGETVRDFLSRSGWPRLVELELHHCEMPIEDLVYILRRGDVVEELSLAGRLPTNLFKHLAGRPLPKRRACVPRMHTLLISDAVLKPKMIKKIIEVRNVHPLGDIYRPLQKIKLVNCPGISEGDRVRWSVLDPARLTIERVVTDPPPPRPIDLVTDMLDAMVFGPYGPMYF</sequence>
<dbReference type="SUPFAM" id="SSF52047">
    <property type="entry name" value="RNI-like"/>
    <property type="match status" value="1"/>
</dbReference>
<dbReference type="InterPro" id="IPR032675">
    <property type="entry name" value="LRR_dom_sf"/>
</dbReference>
<evidence type="ECO:0000313" key="2">
    <source>
        <dbReference type="EMBL" id="KZW00269.1"/>
    </source>
</evidence>
<dbReference type="Proteomes" id="UP000077266">
    <property type="component" value="Unassembled WGS sequence"/>
</dbReference>
<gene>
    <name evidence="2" type="ORF">EXIGLDRAFT_722322</name>
</gene>
<protein>
    <recommendedName>
        <fullName evidence="4">F-box domain-containing protein</fullName>
    </recommendedName>
</protein>
<proteinExistence type="predicted"/>
<dbReference type="STRING" id="1314781.A0A165N641"/>
<reference evidence="2 3" key="1">
    <citation type="journal article" date="2016" name="Mol. Biol. Evol.">
        <title>Comparative Genomics of Early-Diverging Mushroom-Forming Fungi Provides Insights into the Origins of Lignocellulose Decay Capabilities.</title>
        <authorList>
            <person name="Nagy L.G."/>
            <person name="Riley R."/>
            <person name="Tritt A."/>
            <person name="Adam C."/>
            <person name="Daum C."/>
            <person name="Floudas D."/>
            <person name="Sun H."/>
            <person name="Yadav J.S."/>
            <person name="Pangilinan J."/>
            <person name="Larsson K.H."/>
            <person name="Matsuura K."/>
            <person name="Barry K."/>
            <person name="Labutti K."/>
            <person name="Kuo R."/>
            <person name="Ohm R.A."/>
            <person name="Bhattacharya S.S."/>
            <person name="Shirouzu T."/>
            <person name="Yoshinaga Y."/>
            <person name="Martin F.M."/>
            <person name="Grigoriev I.V."/>
            <person name="Hibbett D.S."/>
        </authorList>
    </citation>
    <scope>NUCLEOTIDE SEQUENCE [LARGE SCALE GENOMIC DNA]</scope>
    <source>
        <strain evidence="2 3">HHB12029</strain>
    </source>
</reference>
<accession>A0A165N641</accession>
<evidence type="ECO:0000313" key="3">
    <source>
        <dbReference type="Proteomes" id="UP000077266"/>
    </source>
</evidence>
<evidence type="ECO:0000256" key="1">
    <source>
        <dbReference type="SAM" id="Coils"/>
    </source>
</evidence>
<dbReference type="Gene3D" id="3.80.10.10">
    <property type="entry name" value="Ribonuclease Inhibitor"/>
    <property type="match status" value="2"/>
</dbReference>
<organism evidence="2 3">
    <name type="scientific">Exidia glandulosa HHB12029</name>
    <dbReference type="NCBI Taxonomy" id="1314781"/>
    <lineage>
        <taxon>Eukaryota</taxon>
        <taxon>Fungi</taxon>
        <taxon>Dikarya</taxon>
        <taxon>Basidiomycota</taxon>
        <taxon>Agaricomycotina</taxon>
        <taxon>Agaricomycetes</taxon>
        <taxon>Auriculariales</taxon>
        <taxon>Exidiaceae</taxon>
        <taxon>Exidia</taxon>
    </lineage>
</organism>
<keyword evidence="1" id="KW-0175">Coiled coil</keyword>
<name>A0A165N641_EXIGL</name>
<dbReference type="OrthoDB" id="3181259at2759"/>